<sequence>MPQVRMPDGTVVAFPDDMPADQIKQMISTKFPEAAPQPAPDGVSVAGDVAASGASGAARGTADLIGLPGSIANAMNSAGQWALGKGYELATGEAPNPRSESMVERFFATPDQEMRDEFLFGGRNPVSGETLRSGLSTISGGATDYQPKTTAGKYARTVGEFAPGAAVFGGLSAPNMIRSAVAPAVASEAAGQATEGTALEPYARFAGAIAGGVAANSLKGASSKSQKLPSAQEIKDMAGYQQLKPAMQGAQLDQNTYKRVVTDLWKEAQDFGMTTKIKGEFGGVLRDYAQRAQASNGGTLYDLELLRRSLRNVADNTMNKTTQALSSRLVEKLDVAVDQLSAANIAASGATGTPVVNVLKDARQAYRVGIKAQIIENATEHAKNAASGFENGLRVEFRKLLRPNVAKNFNETELQAIRSVVRGTPSANALRWLGGFGVPVDNGRNFLGSVIGGGVGSTIGSMVAGPAGAAVGGPLLMGVGTAAKLGANAATRNQAGLVDALVKGGPGASKAFEAARLAVQQARREAIMRGVVQGVQGYQAGSRAAVRPGTP</sequence>
<gene>
    <name evidence="1" type="ORF">BG36_20805</name>
</gene>
<organism evidence="1 2">
    <name type="scientific">Aquamicrobium defluvii</name>
    <dbReference type="NCBI Taxonomy" id="69279"/>
    <lineage>
        <taxon>Bacteria</taxon>
        <taxon>Pseudomonadati</taxon>
        <taxon>Pseudomonadota</taxon>
        <taxon>Alphaproteobacteria</taxon>
        <taxon>Hyphomicrobiales</taxon>
        <taxon>Phyllobacteriaceae</taxon>
        <taxon>Aquamicrobium</taxon>
    </lineage>
</organism>
<proteinExistence type="predicted"/>
<name>A0A011TZY5_9HYPH</name>
<comment type="caution">
    <text evidence="1">The sequence shown here is derived from an EMBL/GenBank/DDBJ whole genome shotgun (WGS) entry which is preliminary data.</text>
</comment>
<dbReference type="eggNOG" id="ENOG5030ZAV">
    <property type="taxonomic scope" value="Bacteria"/>
</dbReference>
<dbReference type="Proteomes" id="UP000019849">
    <property type="component" value="Unassembled WGS sequence"/>
</dbReference>
<evidence type="ECO:0000313" key="2">
    <source>
        <dbReference type="Proteomes" id="UP000019849"/>
    </source>
</evidence>
<dbReference type="EMBL" id="JENY01000006">
    <property type="protein sequence ID" value="EXL09707.1"/>
    <property type="molecule type" value="Genomic_DNA"/>
</dbReference>
<evidence type="ECO:0000313" key="1">
    <source>
        <dbReference type="EMBL" id="EXL09707.1"/>
    </source>
</evidence>
<dbReference type="AlphaFoldDB" id="A0A011TZY5"/>
<dbReference type="HOGENOM" id="CLU_548406_0_0_5"/>
<dbReference type="PATRIC" id="fig|69279.3.peg.1100"/>
<dbReference type="STRING" id="69279.BG36_20805"/>
<protein>
    <submittedName>
        <fullName evidence="1">Uncharacterized protein</fullName>
    </submittedName>
</protein>
<reference evidence="1 2" key="1">
    <citation type="submission" date="2014-02" db="EMBL/GenBank/DDBJ databases">
        <title>Aquamicrobium defluvii Genome sequencing.</title>
        <authorList>
            <person name="Wang X."/>
        </authorList>
    </citation>
    <scope>NUCLEOTIDE SEQUENCE [LARGE SCALE GENOMIC DNA]</scope>
    <source>
        <strain evidence="1 2">W13Z1</strain>
    </source>
</reference>
<dbReference type="RefSeq" id="WP_035024344.1">
    <property type="nucleotide sequence ID" value="NZ_KK073880.1"/>
</dbReference>
<accession>A0A011TZY5</accession>